<keyword evidence="6" id="KW-1185">Reference proteome</keyword>
<feature type="region of interest" description="Disordered" evidence="2">
    <location>
        <begin position="198"/>
        <end position="234"/>
    </location>
</feature>
<dbReference type="SUPFAM" id="SSF103473">
    <property type="entry name" value="MFS general substrate transporter"/>
    <property type="match status" value="1"/>
</dbReference>
<feature type="transmembrane region" description="Helical" evidence="3">
    <location>
        <begin position="253"/>
        <end position="272"/>
    </location>
</feature>
<evidence type="ECO:0000256" key="1">
    <source>
        <dbReference type="ARBA" id="ARBA00004141"/>
    </source>
</evidence>
<evidence type="ECO:0000256" key="3">
    <source>
        <dbReference type="SAM" id="Phobius"/>
    </source>
</evidence>
<feature type="transmembrane region" description="Helical" evidence="3">
    <location>
        <begin position="75"/>
        <end position="93"/>
    </location>
</feature>
<dbReference type="AlphaFoldDB" id="A0A9Q1BGK2"/>
<name>A0A9Q1BGK2_HOLLE</name>
<feature type="domain" description="Major facilitator superfamily (MFS) profile" evidence="4">
    <location>
        <begin position="9"/>
        <end position="433"/>
    </location>
</feature>
<feature type="compositionally biased region" description="Basic and acidic residues" evidence="2">
    <location>
        <begin position="198"/>
        <end position="233"/>
    </location>
</feature>
<dbReference type="Pfam" id="PF07690">
    <property type="entry name" value="MFS_1"/>
    <property type="match status" value="1"/>
</dbReference>
<proteinExistence type="predicted"/>
<dbReference type="PANTHER" id="PTHR11360">
    <property type="entry name" value="MONOCARBOXYLATE TRANSPORTER"/>
    <property type="match status" value="1"/>
</dbReference>
<dbReference type="GO" id="GO:0008028">
    <property type="term" value="F:monocarboxylic acid transmembrane transporter activity"/>
    <property type="evidence" value="ECO:0007669"/>
    <property type="project" value="TreeGrafter"/>
</dbReference>
<dbReference type="InterPro" id="IPR050327">
    <property type="entry name" value="Proton-linked_MCT"/>
</dbReference>
<feature type="transmembrane region" description="Helical" evidence="3">
    <location>
        <begin position="343"/>
        <end position="366"/>
    </location>
</feature>
<dbReference type="PANTHER" id="PTHR11360:SF172">
    <property type="entry name" value="MAJOR FACILITATOR SUPERFAMILY (MFS) PROFILE DOMAIN-CONTAINING PROTEIN"/>
    <property type="match status" value="1"/>
</dbReference>
<reference evidence="5" key="1">
    <citation type="submission" date="2021-10" db="EMBL/GenBank/DDBJ databases">
        <title>Tropical sea cucumber genome reveals ecological adaptation and Cuvierian tubules defense mechanism.</title>
        <authorList>
            <person name="Chen T."/>
        </authorList>
    </citation>
    <scope>NUCLEOTIDE SEQUENCE</scope>
    <source>
        <strain evidence="5">Nanhai2018</strain>
        <tissue evidence="5">Muscle</tissue>
    </source>
</reference>
<dbReference type="OrthoDB" id="6509908at2759"/>
<dbReference type="EMBL" id="JAIZAY010000017">
    <property type="protein sequence ID" value="KAJ8025745.1"/>
    <property type="molecule type" value="Genomic_DNA"/>
</dbReference>
<dbReference type="GO" id="GO:0016020">
    <property type="term" value="C:membrane"/>
    <property type="evidence" value="ECO:0007669"/>
    <property type="project" value="UniProtKB-SubCell"/>
</dbReference>
<evidence type="ECO:0000256" key="2">
    <source>
        <dbReference type="SAM" id="MobiDB-lite"/>
    </source>
</evidence>
<keyword evidence="3" id="KW-0472">Membrane</keyword>
<keyword evidence="3" id="KW-0812">Transmembrane</keyword>
<protein>
    <submittedName>
        <fullName evidence="5">Monocarboxylate transporter 14</fullName>
    </submittedName>
</protein>
<feature type="transmembrane region" description="Helical" evidence="3">
    <location>
        <begin position="99"/>
        <end position="126"/>
    </location>
</feature>
<dbReference type="Proteomes" id="UP001152320">
    <property type="component" value="Chromosome 17"/>
</dbReference>
<dbReference type="InterPro" id="IPR011701">
    <property type="entry name" value="MFS"/>
</dbReference>
<gene>
    <name evidence="5" type="ORF">HOLleu_33388</name>
</gene>
<feature type="transmembrane region" description="Helical" evidence="3">
    <location>
        <begin position="174"/>
        <end position="193"/>
    </location>
</feature>
<comment type="subcellular location">
    <subcellularLocation>
        <location evidence="1">Membrane</location>
        <topology evidence="1">Multi-pass membrane protein</topology>
    </subcellularLocation>
</comment>
<feature type="transmembrane region" description="Helical" evidence="3">
    <location>
        <begin position="378"/>
        <end position="401"/>
    </location>
</feature>
<comment type="caution">
    <text evidence="5">The sequence shown here is derived from an EMBL/GenBank/DDBJ whole genome shotgun (WGS) entry which is preliminary data.</text>
</comment>
<dbReference type="InterPro" id="IPR036259">
    <property type="entry name" value="MFS_trans_sf"/>
</dbReference>
<dbReference type="PROSITE" id="PS50850">
    <property type="entry name" value="MFS"/>
    <property type="match status" value="1"/>
</dbReference>
<dbReference type="Gene3D" id="1.20.1250.20">
    <property type="entry name" value="MFS general substrate transporter like domains"/>
    <property type="match status" value="2"/>
</dbReference>
<feature type="transmembrane region" description="Helical" evidence="3">
    <location>
        <begin position="407"/>
        <end position="428"/>
    </location>
</feature>
<feature type="transmembrane region" description="Helical" evidence="3">
    <location>
        <begin position="7"/>
        <end position="27"/>
    </location>
</feature>
<evidence type="ECO:0000313" key="5">
    <source>
        <dbReference type="EMBL" id="KAJ8025745.1"/>
    </source>
</evidence>
<accession>A0A9Q1BGK2</accession>
<keyword evidence="3" id="KW-1133">Transmembrane helix</keyword>
<organism evidence="5 6">
    <name type="scientific">Holothuria leucospilota</name>
    <name type="common">Black long sea cucumber</name>
    <name type="synonym">Mertensiothuria leucospilota</name>
    <dbReference type="NCBI Taxonomy" id="206669"/>
    <lineage>
        <taxon>Eukaryota</taxon>
        <taxon>Metazoa</taxon>
        <taxon>Echinodermata</taxon>
        <taxon>Eleutherozoa</taxon>
        <taxon>Echinozoa</taxon>
        <taxon>Holothuroidea</taxon>
        <taxon>Aspidochirotacea</taxon>
        <taxon>Aspidochirotida</taxon>
        <taxon>Holothuriidae</taxon>
        <taxon>Holothuria</taxon>
    </lineage>
</organism>
<feature type="transmembrane region" description="Helical" evidence="3">
    <location>
        <begin position="47"/>
        <end position="68"/>
    </location>
</feature>
<feature type="transmembrane region" description="Helical" evidence="3">
    <location>
        <begin position="320"/>
        <end position="337"/>
    </location>
</feature>
<feature type="transmembrane region" description="Helical" evidence="3">
    <location>
        <begin position="138"/>
        <end position="162"/>
    </location>
</feature>
<dbReference type="InterPro" id="IPR020846">
    <property type="entry name" value="MFS_dom"/>
</dbReference>
<evidence type="ECO:0000313" key="6">
    <source>
        <dbReference type="Proteomes" id="UP001152320"/>
    </source>
</evidence>
<feature type="transmembrane region" description="Helical" evidence="3">
    <location>
        <begin position="288"/>
        <end position="308"/>
    </location>
</feature>
<sequence>MSSLPPNYGYVIVTAGFLIFGGLLSPINSYGRLFTDIQKELNTTSLQTGWIGSIAWATNFLVSPVAVLVESRIGYCATTVLGSVMTSAAYLVSSFMGSYGWILLVLGIVCGSSAGLCIHSCFCVLFKYFSFSNYTKASGLLATGAPVALITSSATIVVGISYEKLVPALGWRTTLQATSAFAAVLAIPASFAISPDRHFHGNETKTKTDVNEHKETASSKSTKTNDIKTETSRDGGNNLHNNNWITMFRSWRAWLILFALLFPAMCWSVYWVNTISYFESIPIPENDILIFVTVMTVTDVLGRIILALFMNKVPFGETSLLCLCNFLFFGLTIIFIVCPSTPVLLICSAFIGVGRGWYNVLPYLVSVDLLESNNSDQGVTLAMVALGFGFAVGTLPAGATYDAIGSYTYAFILNALLYLVGAVILLFLQTERRMRNKRKRHRRGPTVVCTIESARAAIQG</sequence>
<evidence type="ECO:0000259" key="4">
    <source>
        <dbReference type="PROSITE" id="PS50850"/>
    </source>
</evidence>